<comment type="caution">
    <text evidence="2">The sequence shown here is derived from an EMBL/GenBank/DDBJ whole genome shotgun (WGS) entry which is preliminary data.</text>
</comment>
<sequence length="285" mass="32078">MVRVPRSSDDSEFHRESQEEVQVRTEQGNEMSSDSRSTTTSLNARSADWQSARRNSVDGSEADLDLEEKPQPPQVSGTEIPADLGSRQDTLKKQTKVKADPFSFIDSDKPTLYMPKDMQVSGSEVGKPRSKTERKKVKAPDDDEDKNHHRSSWSEKDMKSMYHHKKLRDFMSQDPVMRILKLKWIADPKKSVTAPATLSNRFDSAMGPFCQLKEAGIVPGSFDADALFDLDLNVIQATRRTLFEKLKILVGEVLQSPYPLPWTTTGAIDSHMLQQTTHSVRVADA</sequence>
<organism evidence="2 3">
    <name type="scientific">Phytophthora megakarya</name>
    <dbReference type="NCBI Taxonomy" id="4795"/>
    <lineage>
        <taxon>Eukaryota</taxon>
        <taxon>Sar</taxon>
        <taxon>Stramenopiles</taxon>
        <taxon>Oomycota</taxon>
        <taxon>Peronosporomycetes</taxon>
        <taxon>Peronosporales</taxon>
        <taxon>Peronosporaceae</taxon>
        <taxon>Phytophthora</taxon>
    </lineage>
</organism>
<evidence type="ECO:0000256" key="1">
    <source>
        <dbReference type="SAM" id="MobiDB-lite"/>
    </source>
</evidence>
<evidence type="ECO:0000313" key="2">
    <source>
        <dbReference type="EMBL" id="OWY98755.1"/>
    </source>
</evidence>
<dbReference type="Proteomes" id="UP000198211">
    <property type="component" value="Unassembled WGS sequence"/>
</dbReference>
<feature type="compositionally biased region" description="Basic and acidic residues" evidence="1">
    <location>
        <begin position="1"/>
        <end position="23"/>
    </location>
</feature>
<keyword evidence="3" id="KW-1185">Reference proteome</keyword>
<reference evidence="3" key="1">
    <citation type="submission" date="2017-03" db="EMBL/GenBank/DDBJ databases">
        <title>Phytopthora megakarya and P. palmivora, two closely related causual agents of cacao black pod achieved similar genome size and gene model numbers by different mechanisms.</title>
        <authorList>
            <person name="Ali S."/>
            <person name="Shao J."/>
            <person name="Larry D.J."/>
            <person name="Kronmiller B."/>
            <person name="Shen D."/>
            <person name="Strem M.D."/>
            <person name="Melnick R.L."/>
            <person name="Guiltinan M.J."/>
            <person name="Tyler B.M."/>
            <person name="Meinhardt L.W."/>
            <person name="Bailey B.A."/>
        </authorList>
    </citation>
    <scope>NUCLEOTIDE SEQUENCE [LARGE SCALE GENOMIC DNA]</scope>
    <source>
        <strain evidence="3">zdho120</strain>
    </source>
</reference>
<feature type="region of interest" description="Disordered" evidence="1">
    <location>
        <begin position="1"/>
        <end position="157"/>
    </location>
</feature>
<evidence type="ECO:0000313" key="3">
    <source>
        <dbReference type="Proteomes" id="UP000198211"/>
    </source>
</evidence>
<feature type="compositionally biased region" description="Polar residues" evidence="1">
    <location>
        <begin position="24"/>
        <end position="58"/>
    </location>
</feature>
<dbReference type="OrthoDB" id="127803at2759"/>
<accession>A0A225UYU6</accession>
<dbReference type="AlphaFoldDB" id="A0A225UYU6"/>
<protein>
    <submittedName>
        <fullName evidence="2">Uncharacterized protein</fullName>
    </submittedName>
</protein>
<dbReference type="EMBL" id="NBNE01009111">
    <property type="protein sequence ID" value="OWY98755.1"/>
    <property type="molecule type" value="Genomic_DNA"/>
</dbReference>
<proteinExistence type="predicted"/>
<name>A0A225UYU6_9STRA</name>
<gene>
    <name evidence="2" type="ORF">PHMEG_00030405</name>
</gene>